<reference evidence="2" key="1">
    <citation type="submission" date="2021-02" db="EMBL/GenBank/DDBJ databases">
        <authorList>
            <person name="Dougan E. K."/>
            <person name="Rhodes N."/>
            <person name="Thang M."/>
            <person name="Chan C."/>
        </authorList>
    </citation>
    <scope>NUCLEOTIDE SEQUENCE</scope>
</reference>
<organism evidence="2 3">
    <name type="scientific">Symbiodinium pilosum</name>
    <name type="common">Dinoflagellate</name>
    <dbReference type="NCBI Taxonomy" id="2952"/>
    <lineage>
        <taxon>Eukaryota</taxon>
        <taxon>Sar</taxon>
        <taxon>Alveolata</taxon>
        <taxon>Dinophyceae</taxon>
        <taxon>Suessiales</taxon>
        <taxon>Symbiodiniaceae</taxon>
        <taxon>Symbiodinium</taxon>
    </lineage>
</organism>
<dbReference type="AlphaFoldDB" id="A0A812TA35"/>
<keyword evidence="3" id="KW-1185">Reference proteome</keyword>
<dbReference type="EMBL" id="CAJNIZ010030424">
    <property type="protein sequence ID" value="CAE7523636.1"/>
    <property type="molecule type" value="Genomic_DNA"/>
</dbReference>
<protein>
    <submittedName>
        <fullName evidence="2">Uncharacterized protein</fullName>
    </submittedName>
</protein>
<proteinExistence type="predicted"/>
<dbReference type="Proteomes" id="UP000649617">
    <property type="component" value="Unassembled WGS sequence"/>
</dbReference>
<gene>
    <name evidence="2" type="ORF">SPIL2461_LOCUS13732</name>
</gene>
<feature type="non-terminal residue" evidence="2">
    <location>
        <position position="142"/>
    </location>
</feature>
<evidence type="ECO:0000313" key="2">
    <source>
        <dbReference type="EMBL" id="CAE7523636.1"/>
    </source>
</evidence>
<evidence type="ECO:0000313" key="3">
    <source>
        <dbReference type="Proteomes" id="UP000649617"/>
    </source>
</evidence>
<accession>A0A812TA35</accession>
<evidence type="ECO:0000256" key="1">
    <source>
        <dbReference type="SAM" id="MobiDB-lite"/>
    </source>
</evidence>
<dbReference type="OrthoDB" id="436635at2759"/>
<feature type="region of interest" description="Disordered" evidence="1">
    <location>
        <begin position="1"/>
        <end position="24"/>
    </location>
</feature>
<sequence>VLASQEKFLEAQAKKQSSSIEEEHPSSLWLLASRYPNLQGEYRKQETRRERNEPVWRQVGGEGWIFSTSKGRWFVTDSENGIEKNGGVMASVSPHKGCPPNKMEQWQFFFDSSWQPDSAIRITDKQAEAQEHRLCLAQAQLR</sequence>
<name>A0A812TA35_SYMPI</name>
<comment type="caution">
    <text evidence="2">The sequence shown here is derived from an EMBL/GenBank/DDBJ whole genome shotgun (WGS) entry which is preliminary data.</text>
</comment>